<feature type="region of interest" description="Disordered" evidence="1">
    <location>
        <begin position="295"/>
        <end position="335"/>
    </location>
</feature>
<dbReference type="SUPFAM" id="SSF53098">
    <property type="entry name" value="Ribonuclease H-like"/>
    <property type="match status" value="1"/>
</dbReference>
<accession>A0A410FWS0</accession>
<dbReference type="InterPro" id="IPR036397">
    <property type="entry name" value="RNaseH_sf"/>
</dbReference>
<dbReference type="Pfam" id="PF13565">
    <property type="entry name" value="HTH_32"/>
    <property type="match status" value="1"/>
</dbReference>
<organism evidence="3 4">
    <name type="scientific">Bipolaricaulis sibiricus</name>
    <dbReference type="NCBI Taxonomy" id="2501609"/>
    <lineage>
        <taxon>Bacteria</taxon>
        <taxon>Candidatus Bipolaricaulota</taxon>
        <taxon>Candidatus Bipolaricaulia</taxon>
        <taxon>Candidatus Bipolaricaulales</taxon>
        <taxon>Candidatus Bipolaricaulaceae</taxon>
        <taxon>Candidatus Bipolaricaulis</taxon>
    </lineage>
</organism>
<evidence type="ECO:0000313" key="3">
    <source>
        <dbReference type="EMBL" id="QAA77408.1"/>
    </source>
</evidence>
<dbReference type="InterPro" id="IPR009057">
    <property type="entry name" value="Homeodomain-like_sf"/>
</dbReference>
<feature type="compositionally biased region" description="Polar residues" evidence="1">
    <location>
        <begin position="326"/>
        <end position="335"/>
    </location>
</feature>
<feature type="compositionally biased region" description="Gly residues" evidence="1">
    <location>
        <begin position="310"/>
        <end position="323"/>
    </location>
</feature>
<sequence>MTGGGGSIPSRPKWVRSTPALTLGILRTVFYRWKKRLRAYGADALHPRRTSARPGRPPLLGLVEERAIVATALAWPTWGPNRVSLQLARQGVHVSPSTVWRALPRMGLGRREARLLAVEGHAAKTAGLLTERTRRTLRGARHVAVDEPGELVCLDTFFIGKLEGGGQMWQITACDAASSYAWAKVIPARNAVEAARFLAEVLVPQFAKAGGSSSACSRIGGGEFRGEFDQACRDLGITHSRTKPRHAWANGFAERLRGDDPPRALAGGVPTKVLHPRSPTAAVPRSVPAVLQRGATAPRVPDAGTHSGRGVLGSGGSRTGQGGLTCQQHCGTGQSRRTTAFVEANAEGEVGSRTRILPRGGHSSAELAQVLDVRKEDPRRGNFDQPLGAQ</sequence>
<dbReference type="Gene3D" id="3.30.420.10">
    <property type="entry name" value="Ribonuclease H-like superfamily/Ribonuclease H"/>
    <property type="match status" value="1"/>
</dbReference>
<evidence type="ECO:0000259" key="2">
    <source>
        <dbReference type="PROSITE" id="PS50994"/>
    </source>
</evidence>
<dbReference type="EMBL" id="CP034928">
    <property type="protein sequence ID" value="QAA77408.1"/>
    <property type="molecule type" value="Genomic_DNA"/>
</dbReference>
<dbReference type="GO" id="GO:0003676">
    <property type="term" value="F:nucleic acid binding"/>
    <property type="evidence" value="ECO:0007669"/>
    <property type="project" value="InterPro"/>
</dbReference>
<name>A0A410FWS0_BIPS1</name>
<protein>
    <recommendedName>
        <fullName evidence="2">Integrase catalytic domain-containing protein</fullName>
    </recommendedName>
</protein>
<dbReference type="KEGG" id="bih:BIP78_1644"/>
<feature type="domain" description="Integrase catalytic" evidence="2">
    <location>
        <begin position="144"/>
        <end position="256"/>
    </location>
</feature>
<dbReference type="InterPro" id="IPR012337">
    <property type="entry name" value="RNaseH-like_sf"/>
</dbReference>
<dbReference type="InterPro" id="IPR001584">
    <property type="entry name" value="Integrase_cat-core"/>
</dbReference>
<dbReference type="AlphaFoldDB" id="A0A410FWS0"/>
<dbReference type="Proteomes" id="UP000287233">
    <property type="component" value="Chromosome"/>
</dbReference>
<reference evidence="4" key="1">
    <citation type="submission" date="2018-12" db="EMBL/GenBank/DDBJ databases">
        <title>Complete genome sequence of an uncultured bacterium of the candidate phylum Bipolaricaulota.</title>
        <authorList>
            <person name="Kadnikov V.V."/>
            <person name="Mardanov A.V."/>
            <person name="Beletsky A.V."/>
            <person name="Frank Y.A."/>
            <person name="Karnachuk O.V."/>
            <person name="Ravin N.V."/>
        </authorList>
    </citation>
    <scope>NUCLEOTIDE SEQUENCE [LARGE SCALE GENOMIC DNA]</scope>
</reference>
<dbReference type="SUPFAM" id="SSF46689">
    <property type="entry name" value="Homeodomain-like"/>
    <property type="match status" value="1"/>
</dbReference>
<proteinExistence type="predicted"/>
<evidence type="ECO:0000313" key="4">
    <source>
        <dbReference type="Proteomes" id="UP000287233"/>
    </source>
</evidence>
<dbReference type="PROSITE" id="PS50994">
    <property type="entry name" value="INTEGRASE"/>
    <property type="match status" value="1"/>
</dbReference>
<gene>
    <name evidence="3" type="ORF">BIP78_1644</name>
</gene>
<dbReference type="GO" id="GO:0015074">
    <property type="term" value="P:DNA integration"/>
    <property type="evidence" value="ECO:0007669"/>
    <property type="project" value="InterPro"/>
</dbReference>
<evidence type="ECO:0000256" key="1">
    <source>
        <dbReference type="SAM" id="MobiDB-lite"/>
    </source>
</evidence>